<feature type="domain" description="RNA polymerase sigma-70 ECF-like HTH" evidence="5">
    <location>
        <begin position="7"/>
        <end position="183"/>
    </location>
</feature>
<sequence>MAAQAGDITQVLKRWSQGDRTAGDELMNRVYAQLRQIAQIRLSGERPDHTLQPTALVHEAWLKIVQGEAVPWQDRVHFIAVAARAMRQIIIDNGRRQRASKRQMPDTPTLLLQAAGQADQSVDLMALDQALERLEALDERQARVVELRYFGGLTTDEIAQVMDVSTATINRCWRAARSWLYLELGARAEPESGA</sequence>
<dbReference type="InterPro" id="IPR014284">
    <property type="entry name" value="RNA_pol_sigma-70_dom"/>
</dbReference>
<evidence type="ECO:0000256" key="1">
    <source>
        <dbReference type="ARBA" id="ARBA00010641"/>
    </source>
</evidence>
<dbReference type="InterPro" id="IPR013325">
    <property type="entry name" value="RNA_pol_sigma_r2"/>
</dbReference>
<dbReference type="SUPFAM" id="SSF88946">
    <property type="entry name" value="Sigma2 domain of RNA polymerase sigma factors"/>
    <property type="match status" value="1"/>
</dbReference>
<reference evidence="6 7" key="1">
    <citation type="submission" date="2018-08" db="EMBL/GenBank/DDBJ databases">
        <title>Wenzhouxiangella salilacus sp. nov., a novel bacterium isolated from a saline lake in Xinjiang Province, China.</title>
        <authorList>
            <person name="Han S."/>
        </authorList>
    </citation>
    <scope>NUCLEOTIDE SEQUENCE [LARGE SCALE GENOMIC DNA]</scope>
    <source>
        <strain evidence="6 7">XDB06</strain>
    </source>
</reference>
<gene>
    <name evidence="6" type="ORF">DZC52_14970</name>
</gene>
<keyword evidence="7" id="KW-1185">Reference proteome</keyword>
<comment type="caution">
    <text evidence="6">The sequence shown here is derived from an EMBL/GenBank/DDBJ whole genome shotgun (WGS) entry which is preliminary data.</text>
</comment>
<dbReference type="Gene3D" id="1.10.10.10">
    <property type="entry name" value="Winged helix-like DNA-binding domain superfamily/Winged helix DNA-binding domain"/>
    <property type="match status" value="1"/>
</dbReference>
<dbReference type="GO" id="GO:0016987">
    <property type="term" value="F:sigma factor activity"/>
    <property type="evidence" value="ECO:0007669"/>
    <property type="project" value="UniProtKB-KW"/>
</dbReference>
<protein>
    <submittedName>
        <fullName evidence="6">Sigma-70 family RNA polymerase sigma factor</fullName>
    </submittedName>
</protein>
<dbReference type="SUPFAM" id="SSF88659">
    <property type="entry name" value="Sigma3 and sigma4 domains of RNA polymerase sigma factors"/>
    <property type="match status" value="1"/>
</dbReference>
<dbReference type="CDD" id="cd06171">
    <property type="entry name" value="Sigma70_r4"/>
    <property type="match status" value="1"/>
</dbReference>
<dbReference type="InterPro" id="IPR039425">
    <property type="entry name" value="RNA_pol_sigma-70-like"/>
</dbReference>
<dbReference type="PANTHER" id="PTHR43133">
    <property type="entry name" value="RNA POLYMERASE ECF-TYPE SIGMA FACTO"/>
    <property type="match status" value="1"/>
</dbReference>
<dbReference type="EMBL" id="QUZK01000052">
    <property type="protein sequence ID" value="RFF29150.1"/>
    <property type="molecule type" value="Genomic_DNA"/>
</dbReference>
<name>A0A3E1K5E4_9GAMM</name>
<keyword evidence="2" id="KW-0805">Transcription regulation</keyword>
<dbReference type="NCBIfam" id="TIGR02999">
    <property type="entry name" value="Sig-70_X6"/>
    <property type="match status" value="1"/>
</dbReference>
<dbReference type="Proteomes" id="UP000260351">
    <property type="component" value="Unassembled WGS sequence"/>
</dbReference>
<dbReference type="RefSeq" id="WP_116651956.1">
    <property type="nucleotide sequence ID" value="NZ_QUZK01000052.1"/>
</dbReference>
<comment type="similarity">
    <text evidence="1">Belongs to the sigma-70 factor family. ECF subfamily.</text>
</comment>
<dbReference type="InterPro" id="IPR036388">
    <property type="entry name" value="WH-like_DNA-bd_sf"/>
</dbReference>
<keyword evidence="3" id="KW-0731">Sigma factor</keyword>
<proteinExistence type="inferred from homology"/>
<evidence type="ECO:0000259" key="5">
    <source>
        <dbReference type="Pfam" id="PF07638"/>
    </source>
</evidence>
<organism evidence="6 7">
    <name type="scientific">Wenzhouxiangella sediminis</name>
    <dbReference type="NCBI Taxonomy" id="1792836"/>
    <lineage>
        <taxon>Bacteria</taxon>
        <taxon>Pseudomonadati</taxon>
        <taxon>Pseudomonadota</taxon>
        <taxon>Gammaproteobacteria</taxon>
        <taxon>Chromatiales</taxon>
        <taxon>Wenzhouxiangellaceae</taxon>
        <taxon>Wenzhouxiangella</taxon>
    </lineage>
</organism>
<dbReference type="Pfam" id="PF07638">
    <property type="entry name" value="Sigma70_ECF"/>
    <property type="match status" value="1"/>
</dbReference>
<keyword evidence="4" id="KW-0804">Transcription</keyword>
<evidence type="ECO:0000256" key="2">
    <source>
        <dbReference type="ARBA" id="ARBA00023015"/>
    </source>
</evidence>
<evidence type="ECO:0000256" key="4">
    <source>
        <dbReference type="ARBA" id="ARBA00023163"/>
    </source>
</evidence>
<evidence type="ECO:0000313" key="7">
    <source>
        <dbReference type="Proteomes" id="UP000260351"/>
    </source>
</evidence>
<dbReference type="AlphaFoldDB" id="A0A3E1K5E4"/>
<dbReference type="OrthoDB" id="128473at2"/>
<dbReference type="InterPro" id="IPR053812">
    <property type="entry name" value="HTH_Sigma70_ECF-like"/>
</dbReference>
<evidence type="ECO:0000313" key="6">
    <source>
        <dbReference type="EMBL" id="RFF29150.1"/>
    </source>
</evidence>
<evidence type="ECO:0000256" key="3">
    <source>
        <dbReference type="ARBA" id="ARBA00023082"/>
    </source>
</evidence>
<dbReference type="InterPro" id="IPR013324">
    <property type="entry name" value="RNA_pol_sigma_r3/r4-like"/>
</dbReference>
<dbReference type="PANTHER" id="PTHR43133:SF39">
    <property type="entry name" value="SIMILAR TO RNA POLYMERASE SIGMA-E FACTOR"/>
    <property type="match status" value="1"/>
</dbReference>
<dbReference type="InterPro" id="IPR011517">
    <property type="entry name" value="RNA_pol_sigma70_ECF-like"/>
</dbReference>
<dbReference type="NCBIfam" id="TIGR02937">
    <property type="entry name" value="sigma70-ECF"/>
    <property type="match status" value="1"/>
</dbReference>
<dbReference type="GO" id="GO:0006352">
    <property type="term" value="P:DNA-templated transcription initiation"/>
    <property type="evidence" value="ECO:0007669"/>
    <property type="project" value="InterPro"/>
</dbReference>
<accession>A0A3E1K5E4</accession>